<accession>A0A131Y1E0</accession>
<dbReference type="InterPro" id="IPR036938">
    <property type="entry name" value="PAP2/HPO_sf"/>
</dbReference>
<dbReference type="PANTHER" id="PTHR10165">
    <property type="entry name" value="LIPID PHOSPHATE PHOSPHATASE"/>
    <property type="match status" value="1"/>
</dbReference>
<keyword evidence="4 6" id="KW-1133">Transmembrane helix</keyword>
<organism evidence="8">
    <name type="scientific">Ixodes ricinus</name>
    <name type="common">Common tick</name>
    <name type="synonym">Acarus ricinus</name>
    <dbReference type="NCBI Taxonomy" id="34613"/>
    <lineage>
        <taxon>Eukaryota</taxon>
        <taxon>Metazoa</taxon>
        <taxon>Ecdysozoa</taxon>
        <taxon>Arthropoda</taxon>
        <taxon>Chelicerata</taxon>
        <taxon>Arachnida</taxon>
        <taxon>Acari</taxon>
        <taxon>Parasitiformes</taxon>
        <taxon>Ixodida</taxon>
        <taxon>Ixodoidea</taxon>
        <taxon>Ixodidae</taxon>
        <taxon>Ixodinae</taxon>
        <taxon>Ixodes</taxon>
    </lineage>
</organism>
<keyword evidence="3 6" id="KW-0812">Transmembrane</keyword>
<evidence type="ECO:0000256" key="4">
    <source>
        <dbReference type="ARBA" id="ARBA00022989"/>
    </source>
</evidence>
<feature type="transmembrane region" description="Helical" evidence="6">
    <location>
        <begin position="61"/>
        <end position="80"/>
    </location>
</feature>
<feature type="transmembrane region" description="Helical" evidence="6">
    <location>
        <begin position="164"/>
        <end position="183"/>
    </location>
</feature>
<dbReference type="GO" id="GO:0046839">
    <property type="term" value="P:phospholipid dephosphorylation"/>
    <property type="evidence" value="ECO:0007669"/>
    <property type="project" value="TreeGrafter"/>
</dbReference>
<dbReference type="InterPro" id="IPR043216">
    <property type="entry name" value="PAP-like"/>
</dbReference>
<dbReference type="SMART" id="SM00014">
    <property type="entry name" value="acidPPc"/>
    <property type="match status" value="1"/>
</dbReference>
<comment type="subcellular location">
    <subcellularLocation>
        <location evidence="1">Membrane</location>
        <topology evidence="1">Multi-pass membrane protein</topology>
    </subcellularLocation>
</comment>
<feature type="transmembrane region" description="Helical" evidence="6">
    <location>
        <begin position="195"/>
        <end position="214"/>
    </location>
</feature>
<dbReference type="AlphaFoldDB" id="A0A131Y1E0"/>
<name>A0A131Y1E0_IXORI</name>
<dbReference type="GO" id="GO:0005886">
    <property type="term" value="C:plasma membrane"/>
    <property type="evidence" value="ECO:0007669"/>
    <property type="project" value="TreeGrafter"/>
</dbReference>
<feature type="transmembrane region" description="Helical" evidence="6">
    <location>
        <begin position="12"/>
        <end position="32"/>
    </location>
</feature>
<keyword evidence="5 6" id="KW-0472">Membrane</keyword>
<evidence type="ECO:0000259" key="7">
    <source>
        <dbReference type="SMART" id="SM00014"/>
    </source>
</evidence>
<dbReference type="GO" id="GO:0006644">
    <property type="term" value="P:phospholipid metabolic process"/>
    <property type="evidence" value="ECO:0007669"/>
    <property type="project" value="InterPro"/>
</dbReference>
<dbReference type="Gene3D" id="1.20.144.10">
    <property type="entry name" value="Phosphatidic acid phosphatase type 2/haloperoxidase"/>
    <property type="match status" value="1"/>
</dbReference>
<dbReference type="Pfam" id="PF01569">
    <property type="entry name" value="PAP2"/>
    <property type="match status" value="1"/>
</dbReference>
<evidence type="ECO:0000256" key="3">
    <source>
        <dbReference type="ARBA" id="ARBA00022692"/>
    </source>
</evidence>
<comment type="similarity">
    <text evidence="2">Belongs to the PA-phosphatase related phosphoesterase family.</text>
</comment>
<evidence type="ECO:0000256" key="2">
    <source>
        <dbReference type="ARBA" id="ARBA00008816"/>
    </source>
</evidence>
<evidence type="ECO:0000256" key="6">
    <source>
        <dbReference type="SAM" id="Phobius"/>
    </source>
</evidence>
<proteinExistence type="evidence at transcript level"/>
<feature type="domain" description="Phosphatidic acid phosphatase type 2/haloperoxidase" evidence="7">
    <location>
        <begin position="95"/>
        <end position="241"/>
    </location>
</feature>
<protein>
    <submittedName>
        <fullName evidence="8">Putative lipid phosphate phosphatase</fullName>
    </submittedName>
</protein>
<evidence type="ECO:0000313" key="8">
    <source>
        <dbReference type="EMBL" id="JAP72295.1"/>
    </source>
</evidence>
<evidence type="ECO:0000256" key="1">
    <source>
        <dbReference type="ARBA" id="ARBA00004141"/>
    </source>
</evidence>
<evidence type="ECO:0000256" key="5">
    <source>
        <dbReference type="ARBA" id="ARBA00023136"/>
    </source>
</evidence>
<dbReference type="InterPro" id="IPR000326">
    <property type="entry name" value="PAP2/HPO"/>
</dbReference>
<dbReference type="GO" id="GO:0007165">
    <property type="term" value="P:signal transduction"/>
    <property type="evidence" value="ECO:0007669"/>
    <property type="project" value="TreeGrafter"/>
</dbReference>
<dbReference type="SUPFAM" id="SSF48317">
    <property type="entry name" value="Acid phosphatase/Vanadium-dependent haloperoxidase"/>
    <property type="match status" value="1"/>
</dbReference>
<reference evidence="8" key="1">
    <citation type="submission" date="2016-02" db="EMBL/GenBank/DDBJ databases">
        <title>RNAseq analyses of the midgut from blood- or serum-fed Ixodes ricinus ticks.</title>
        <authorList>
            <person name="Perner J."/>
            <person name="Provaznik J."/>
            <person name="Schrenkova J."/>
            <person name="Urbanova V."/>
            <person name="Ribeiro J.M."/>
            <person name="Kopacek P."/>
        </authorList>
    </citation>
    <scope>NUCLEOTIDE SEQUENCE</scope>
    <source>
        <tissue evidence="8">Gut</tissue>
    </source>
</reference>
<sequence length="257" mass="29000">MHSRSCSLRRVLTYVWILALLLLCVASIRGAFLPSKLPGFRCDDPDIRHPFRGDTVTLGQILLLVVVVPVPLLALVEWWANPCGPLDWGVVGSAFRHYVIGLELVSVFVEVVKCLVTQPRPHFLDSCRPDWDRLDCSRGLVTQYECTNKESRMYLVDMYKSFPSGHAALGFYLFTFVAIYSRFRLSSVSSRRSRVWNGVLLACLLLLACLNAVSRVYDRRHHAVDVLAGSLFGLLGGVAAAWWLVSNCRQRQETKSR</sequence>
<dbReference type="EMBL" id="GEFM01003501">
    <property type="protein sequence ID" value="JAP72295.1"/>
    <property type="molecule type" value="mRNA"/>
</dbReference>
<dbReference type="PANTHER" id="PTHR10165:SF174">
    <property type="entry name" value="PHOSPHATIDIC ACID PHOSPHATASE TYPE 2_HALOPEROXIDASE DOMAIN-CONTAINING PROTEIN"/>
    <property type="match status" value="1"/>
</dbReference>
<dbReference type="GO" id="GO:0008195">
    <property type="term" value="F:phosphatidate phosphatase activity"/>
    <property type="evidence" value="ECO:0007669"/>
    <property type="project" value="TreeGrafter"/>
</dbReference>
<feature type="transmembrane region" description="Helical" evidence="6">
    <location>
        <begin position="226"/>
        <end position="245"/>
    </location>
</feature>